<comment type="caution">
    <text evidence="7">The sequence shown here is derived from an EMBL/GenBank/DDBJ whole genome shotgun (WGS) entry which is preliminary data.</text>
</comment>
<feature type="compositionally biased region" description="Pro residues" evidence="4">
    <location>
        <begin position="1206"/>
        <end position="1215"/>
    </location>
</feature>
<evidence type="ECO:0000256" key="4">
    <source>
        <dbReference type="SAM" id="MobiDB-lite"/>
    </source>
</evidence>
<dbReference type="PANTHER" id="PTHR14130:SF14">
    <property type="entry name" value="RHO GTPASE-ACTIVATING PROTEIN 92B"/>
    <property type="match status" value="1"/>
</dbReference>
<evidence type="ECO:0000313" key="8">
    <source>
        <dbReference type="Proteomes" id="UP000735302"/>
    </source>
</evidence>
<dbReference type="CDD" id="cd07595">
    <property type="entry name" value="BAR_RhoGAP_Rich-like"/>
    <property type="match status" value="1"/>
</dbReference>
<dbReference type="SMART" id="SM00324">
    <property type="entry name" value="RhoGAP"/>
    <property type="match status" value="1"/>
</dbReference>
<keyword evidence="3" id="KW-0175">Coiled coil</keyword>
<feature type="region of interest" description="Disordered" evidence="4">
    <location>
        <begin position="966"/>
        <end position="1154"/>
    </location>
</feature>
<feature type="domain" description="BAR" evidence="6">
    <location>
        <begin position="20"/>
        <end position="255"/>
    </location>
</feature>
<feature type="compositionally biased region" description="Polar residues" evidence="4">
    <location>
        <begin position="892"/>
        <end position="904"/>
    </location>
</feature>
<dbReference type="GO" id="GO:0035020">
    <property type="term" value="P:regulation of Rac protein signal transduction"/>
    <property type="evidence" value="ECO:0007669"/>
    <property type="project" value="TreeGrafter"/>
</dbReference>
<dbReference type="InterPro" id="IPR027267">
    <property type="entry name" value="AH/BAR_dom_sf"/>
</dbReference>
<dbReference type="Gene3D" id="1.20.1270.60">
    <property type="entry name" value="Arfaptin homology (AH) domain/BAR domain"/>
    <property type="match status" value="1"/>
</dbReference>
<feature type="compositionally biased region" description="Low complexity" evidence="4">
    <location>
        <begin position="1037"/>
        <end position="1051"/>
    </location>
</feature>
<evidence type="ECO:0000256" key="1">
    <source>
        <dbReference type="ARBA" id="ARBA00022468"/>
    </source>
</evidence>
<feature type="compositionally biased region" description="Polar residues" evidence="4">
    <location>
        <begin position="488"/>
        <end position="497"/>
    </location>
</feature>
<feature type="region of interest" description="Disordered" evidence="4">
    <location>
        <begin position="929"/>
        <end position="948"/>
    </location>
</feature>
<evidence type="ECO:0000259" key="6">
    <source>
        <dbReference type="PROSITE" id="PS51021"/>
    </source>
</evidence>
<dbReference type="InterPro" id="IPR000198">
    <property type="entry name" value="RhoGAP_dom"/>
</dbReference>
<organism evidence="7 8">
    <name type="scientific">Plakobranchus ocellatus</name>
    <dbReference type="NCBI Taxonomy" id="259542"/>
    <lineage>
        <taxon>Eukaryota</taxon>
        <taxon>Metazoa</taxon>
        <taxon>Spiralia</taxon>
        <taxon>Lophotrochozoa</taxon>
        <taxon>Mollusca</taxon>
        <taxon>Gastropoda</taxon>
        <taxon>Heterobranchia</taxon>
        <taxon>Euthyneura</taxon>
        <taxon>Panpulmonata</taxon>
        <taxon>Sacoglossa</taxon>
        <taxon>Placobranchoidea</taxon>
        <taxon>Plakobranchidae</taxon>
        <taxon>Plakobranchus</taxon>
    </lineage>
</organism>
<dbReference type="AlphaFoldDB" id="A0AAV4A1W3"/>
<evidence type="ECO:0000256" key="3">
    <source>
        <dbReference type="SAM" id="Coils"/>
    </source>
</evidence>
<keyword evidence="1" id="KW-0343">GTPase activation</keyword>
<keyword evidence="8" id="KW-1185">Reference proteome</keyword>
<dbReference type="Gene3D" id="1.10.555.10">
    <property type="entry name" value="Rho GTPase activation protein"/>
    <property type="match status" value="1"/>
</dbReference>
<feature type="region of interest" description="Disordered" evidence="4">
    <location>
        <begin position="743"/>
        <end position="769"/>
    </location>
</feature>
<feature type="region of interest" description="Disordered" evidence="4">
    <location>
        <begin position="535"/>
        <end position="584"/>
    </location>
</feature>
<dbReference type="GO" id="GO:0005096">
    <property type="term" value="F:GTPase activator activity"/>
    <property type="evidence" value="ECO:0007669"/>
    <property type="project" value="UniProtKB-KW"/>
</dbReference>
<feature type="coiled-coil region" evidence="3">
    <location>
        <begin position="175"/>
        <end position="206"/>
    </location>
</feature>
<feature type="region of interest" description="Disordered" evidence="4">
    <location>
        <begin position="1168"/>
        <end position="1224"/>
    </location>
</feature>
<feature type="region of interest" description="Disordered" evidence="4">
    <location>
        <begin position="488"/>
        <end position="519"/>
    </location>
</feature>
<dbReference type="Pfam" id="PF00620">
    <property type="entry name" value="RhoGAP"/>
    <property type="match status" value="1"/>
</dbReference>
<dbReference type="GO" id="GO:0005737">
    <property type="term" value="C:cytoplasm"/>
    <property type="evidence" value="ECO:0007669"/>
    <property type="project" value="InterPro"/>
</dbReference>
<dbReference type="InterPro" id="IPR047165">
    <property type="entry name" value="RHG17/44/SH3BP1-like"/>
</dbReference>
<protein>
    <submittedName>
        <fullName evidence="7">Rho GTPase-activating protein 17</fullName>
    </submittedName>
</protein>
<proteinExistence type="predicted"/>
<keyword evidence="2" id="KW-0597">Phosphoprotein</keyword>
<dbReference type="SUPFAM" id="SSF103657">
    <property type="entry name" value="BAR/IMD domain-like"/>
    <property type="match status" value="1"/>
</dbReference>
<feature type="compositionally biased region" description="Basic and acidic residues" evidence="4">
    <location>
        <begin position="555"/>
        <end position="575"/>
    </location>
</feature>
<accession>A0AAV4A1W3</accession>
<feature type="region of interest" description="Disordered" evidence="4">
    <location>
        <begin position="892"/>
        <end position="921"/>
    </location>
</feature>
<dbReference type="EMBL" id="BLXT01003136">
    <property type="protein sequence ID" value="GFO00598.1"/>
    <property type="molecule type" value="Genomic_DNA"/>
</dbReference>
<dbReference type="SUPFAM" id="SSF48350">
    <property type="entry name" value="GTPase activation domain, GAP"/>
    <property type="match status" value="1"/>
</dbReference>
<dbReference type="PANTHER" id="PTHR14130">
    <property type="entry name" value="3BP-1 RELATED RHOGAP"/>
    <property type="match status" value="1"/>
</dbReference>
<dbReference type="GO" id="GO:0032956">
    <property type="term" value="P:regulation of actin cytoskeleton organization"/>
    <property type="evidence" value="ECO:0007669"/>
    <property type="project" value="TreeGrafter"/>
</dbReference>
<dbReference type="SMART" id="SM00721">
    <property type="entry name" value="BAR"/>
    <property type="match status" value="1"/>
</dbReference>
<dbReference type="FunFam" id="1.10.555.10:FF:000001">
    <property type="entry name" value="Rho GTPase activating protein 44"/>
    <property type="match status" value="1"/>
</dbReference>
<feature type="compositionally biased region" description="Pro residues" evidence="4">
    <location>
        <begin position="1111"/>
        <end position="1121"/>
    </location>
</feature>
<feature type="region of interest" description="Disordered" evidence="4">
    <location>
        <begin position="629"/>
        <end position="700"/>
    </location>
</feature>
<dbReference type="GO" id="GO:0007165">
    <property type="term" value="P:signal transduction"/>
    <property type="evidence" value="ECO:0007669"/>
    <property type="project" value="InterPro"/>
</dbReference>
<reference evidence="7 8" key="1">
    <citation type="journal article" date="2021" name="Elife">
        <title>Chloroplast acquisition without the gene transfer in kleptoplastic sea slugs, Plakobranchus ocellatus.</title>
        <authorList>
            <person name="Maeda T."/>
            <person name="Takahashi S."/>
            <person name="Yoshida T."/>
            <person name="Shimamura S."/>
            <person name="Takaki Y."/>
            <person name="Nagai Y."/>
            <person name="Toyoda A."/>
            <person name="Suzuki Y."/>
            <person name="Arimoto A."/>
            <person name="Ishii H."/>
            <person name="Satoh N."/>
            <person name="Nishiyama T."/>
            <person name="Hasebe M."/>
            <person name="Maruyama T."/>
            <person name="Minagawa J."/>
            <person name="Obokata J."/>
            <person name="Shigenobu S."/>
        </authorList>
    </citation>
    <scope>NUCLEOTIDE SEQUENCE [LARGE SCALE GENOMIC DNA]</scope>
</reference>
<dbReference type="InterPro" id="IPR008936">
    <property type="entry name" value="Rho_GTPase_activation_prot"/>
</dbReference>
<dbReference type="PROSITE" id="PS51021">
    <property type="entry name" value="BAR"/>
    <property type="match status" value="1"/>
</dbReference>
<feature type="compositionally biased region" description="Polar residues" evidence="4">
    <location>
        <begin position="994"/>
        <end position="1003"/>
    </location>
</feature>
<evidence type="ECO:0000313" key="7">
    <source>
        <dbReference type="EMBL" id="GFO00598.1"/>
    </source>
</evidence>
<feature type="compositionally biased region" description="Polar residues" evidence="4">
    <location>
        <begin position="743"/>
        <end position="761"/>
    </location>
</feature>
<sequence length="1224" mass="134205">MFKKENLRRNFLRVKQNIDQNLGRAEKSEVLSEDQQENEKRVEVVKHAFQSISKKAGLLLQAPGMEYDKRLKKLPETGLGHSMLESAQILGPDTLLGSACQLCGDCQINLAKEQVQFEMTVEQDFVTPLQNVVDVDIPSIIKLRKNLSKSTLDMDSAKSRFNQAVRQSHVPGANMANAAAKADMIREEFEDASQKVENIKDNLSIELCNFAAKESEHSGRLLLLLEAQAQFHRKAIEAIEGCIPQMRIAIQNSPAKPCFGMPLEEHLNLMCRDIALVLEECVLTLLETGLEEEGLFRIAGAAIKLKKLKASFDANAVFMEEFSSDPHTVAGALKQYLRELPEPLLTFALYDDFMQAAFLPQEQRLQALWTVINKLPKPNYNNFRYLVKFLAKLAEKSDINKMKPSNIAIVMGPNLMWTEKSNAPNMLTTGTVSAITEAIVTHADWFFPGAFDFHETGQGGSPVKCRKPGFSLEDKLADLTLSTESKNLASSVKNNDGANPHVGSGMEMSFEKNGTGSLMENMPSQVKILELQSPGKFQEREDSSSDESNPFSSKFSEKLYESTPKSKEQLSKEEPSVSATDVQPRSYERKLAAFTGTDTGDYDNILYTLTPHHLKYPESNFNQRRQQGKLDSFGQAKTQAPPSRPSRLAKRHPQVAASPLEHNPLYSDEKTKEESCYPSSKYRSLERSAAGPSSYKNPLNRSTSDAHLYLTSPSQNPIWHTPNQKSDFNSLKRGSDPCLALPTSNFNNSSNQRPLKFSRSQLGMPPKLYESATPLSQMSEVHDFTRRSYMPEVQLSSKYGDAYPVSDTPRGKSFQSIDEPVVLAQVQGGNNRAPDYSMQVRAMWDQPQHLLPKQRAAASPEPVTLRDLAMSGYVHGDKLQKSGRITQMQHQGSKQISENLSGLSHEQRVHKPSGTKRQEIDFTNVGYHYEEDQDGCNRPKTPVDQSQPRTNNIEALHVQVTTSHGTAQYTPTGVVSPGASTDSPASGHPPPPSDSSLTVSSPIQRRATRKPAPPPPPERPFNVVVTATASGKTGGDSASSGSIVSMTSSSGSGDGVNSHGHQNKTAPLASPESSTEPHSGHGFPDREKQRISFHGERPSVPPPEKPERPRVPPLLNPPPPVNRGHQRSASTGAVTHQAAGGFENSSVAGVPNAGSLPFTTVVEARDKSGNQGAGFESVSSSASCHSAVSPGSSNTLGRHSSLRPRLTPPPPPPPIARQTEDTKL</sequence>
<feature type="compositionally biased region" description="Low complexity" evidence="4">
    <location>
        <begin position="1177"/>
        <end position="1193"/>
    </location>
</feature>
<dbReference type="Pfam" id="PF03114">
    <property type="entry name" value="BAR"/>
    <property type="match status" value="1"/>
</dbReference>
<feature type="compositionally biased region" description="Basic and acidic residues" evidence="4">
    <location>
        <begin position="1083"/>
        <end position="1097"/>
    </location>
</feature>
<name>A0AAV4A1W3_9GAST</name>
<feature type="compositionally biased region" description="Polar residues" evidence="4">
    <location>
        <begin position="966"/>
        <end position="984"/>
    </location>
</feature>
<evidence type="ECO:0000256" key="2">
    <source>
        <dbReference type="ARBA" id="ARBA00022553"/>
    </source>
</evidence>
<gene>
    <name evidence="7" type="ORF">PoB_002710300</name>
</gene>
<dbReference type="Proteomes" id="UP000735302">
    <property type="component" value="Unassembled WGS sequence"/>
</dbReference>
<feature type="compositionally biased region" description="Polar residues" evidence="4">
    <location>
        <begin position="1059"/>
        <end position="1077"/>
    </location>
</feature>
<feature type="domain" description="Rho-GAP" evidence="5">
    <location>
        <begin position="261"/>
        <end position="447"/>
    </location>
</feature>
<dbReference type="PROSITE" id="PS50238">
    <property type="entry name" value="RHOGAP"/>
    <property type="match status" value="1"/>
</dbReference>
<evidence type="ECO:0000259" key="5">
    <source>
        <dbReference type="PROSITE" id="PS50238"/>
    </source>
</evidence>
<dbReference type="InterPro" id="IPR004148">
    <property type="entry name" value="BAR_dom"/>
</dbReference>